<organism evidence="1">
    <name type="scientific">marine sediment metagenome</name>
    <dbReference type="NCBI Taxonomy" id="412755"/>
    <lineage>
        <taxon>unclassified sequences</taxon>
        <taxon>metagenomes</taxon>
        <taxon>ecological metagenomes</taxon>
    </lineage>
</organism>
<gene>
    <name evidence="1" type="ORF">S01H1_17332</name>
</gene>
<evidence type="ECO:0000313" key="1">
    <source>
        <dbReference type="EMBL" id="GAF71092.1"/>
    </source>
</evidence>
<sequence length="55" mass="6391">MRYVWLALILTGCTTQYDKNHSGCEYSSAFAIYTYVHCGEKGVDVETRRKLRKDL</sequence>
<protein>
    <submittedName>
        <fullName evidence="1">Uncharacterized protein</fullName>
    </submittedName>
</protein>
<dbReference type="AlphaFoldDB" id="X0S592"/>
<accession>X0S592</accession>
<proteinExistence type="predicted"/>
<name>X0S592_9ZZZZ</name>
<comment type="caution">
    <text evidence="1">The sequence shown here is derived from an EMBL/GenBank/DDBJ whole genome shotgun (WGS) entry which is preliminary data.</text>
</comment>
<reference evidence="1" key="1">
    <citation type="journal article" date="2014" name="Front. Microbiol.">
        <title>High frequency of phylogenetically diverse reductive dehalogenase-homologous genes in deep subseafloor sedimentary metagenomes.</title>
        <authorList>
            <person name="Kawai M."/>
            <person name="Futagami T."/>
            <person name="Toyoda A."/>
            <person name="Takaki Y."/>
            <person name="Nishi S."/>
            <person name="Hori S."/>
            <person name="Arai W."/>
            <person name="Tsubouchi T."/>
            <person name="Morono Y."/>
            <person name="Uchiyama I."/>
            <person name="Ito T."/>
            <person name="Fujiyama A."/>
            <person name="Inagaki F."/>
            <person name="Takami H."/>
        </authorList>
    </citation>
    <scope>NUCLEOTIDE SEQUENCE</scope>
    <source>
        <strain evidence="1">Expedition CK06-06</strain>
    </source>
</reference>
<dbReference type="EMBL" id="BARS01009186">
    <property type="protein sequence ID" value="GAF71092.1"/>
    <property type="molecule type" value="Genomic_DNA"/>
</dbReference>